<evidence type="ECO:0008006" key="3">
    <source>
        <dbReference type="Google" id="ProtNLM"/>
    </source>
</evidence>
<evidence type="ECO:0000313" key="2">
    <source>
        <dbReference type="Proteomes" id="UP000729357"/>
    </source>
</evidence>
<proteinExistence type="predicted"/>
<dbReference type="Proteomes" id="UP000729357">
    <property type="component" value="Unassembled WGS sequence"/>
</dbReference>
<dbReference type="EMBL" id="JAHFXS010000281">
    <property type="protein sequence ID" value="KAG9986739.1"/>
    <property type="molecule type" value="Genomic_DNA"/>
</dbReference>
<organism evidence="1 2">
    <name type="scientific">Aureobasidium melanogenum</name>
    <name type="common">Aureobasidium pullulans var. melanogenum</name>
    <dbReference type="NCBI Taxonomy" id="46634"/>
    <lineage>
        <taxon>Eukaryota</taxon>
        <taxon>Fungi</taxon>
        <taxon>Dikarya</taxon>
        <taxon>Ascomycota</taxon>
        <taxon>Pezizomycotina</taxon>
        <taxon>Dothideomycetes</taxon>
        <taxon>Dothideomycetidae</taxon>
        <taxon>Dothideales</taxon>
        <taxon>Saccotheciaceae</taxon>
        <taxon>Aureobasidium</taxon>
    </lineage>
</organism>
<dbReference type="InterPro" id="IPR028241">
    <property type="entry name" value="RAVE2/Rogdi"/>
</dbReference>
<reference evidence="1" key="2">
    <citation type="submission" date="2021-08" db="EMBL/GenBank/DDBJ databases">
        <authorList>
            <person name="Gostincar C."/>
            <person name="Sun X."/>
            <person name="Song Z."/>
            <person name="Gunde-Cimerman N."/>
        </authorList>
    </citation>
    <scope>NUCLEOTIDE SEQUENCE</scope>
    <source>
        <strain evidence="1">EXF-9298</strain>
    </source>
</reference>
<dbReference type="AlphaFoldDB" id="A0A9P8G155"/>
<dbReference type="PANTHER" id="PTHR13618">
    <property type="entry name" value="LEUCINE ZIPPER CONTAINING TRANSCRIPTION FACTOR LZF1"/>
    <property type="match status" value="1"/>
</dbReference>
<sequence>MSTILWPPLPDASTRSLARRADETRQRELSWLLDAFQETLSSLKSGLEDCSALLAPRDQGSTLVVSSHRSEAVKGFITRNGSNITKGDVQLRLASLPPPRGQTSYKLSISTSPSAPALRLKQIAEVRTLINSSLDVVDATTWTGDKRDANFISGQLTLLHENIRDAKAVLKADPAAQEADKTWASEPLDDKIFDPPPPPNLSFHLSISDAALLLHIRTLEPASSTGSSTPLGGSGPSFTGFGLRDRLAHALGAGPRPPAHDEAEDVFIYRGAQVRVKEKVRVESQDPSLISAMAKLAALEHTVELGRRALDVVMTKTHEEDGHESISSTMANLYAEFLPNIKTLTVTTVLDTPRNNTTALSLSSDRMKIVLEHNNRTHNITLPAKISGQGPQILQLPNTGELQCANRIPAEPSFGEEEPVVLWSATNLGSQTVVHCKQCNALVSSDKIREWKNLPSEAWAEMMDLWHCHKPDEPDHGHDDAPAKKGYSAGNKLRAQVGVGLVDMMSFLLCEGDCTVESLEDKDNIHQVNCKNCDTILGYRDPQTEGIRLQKPYLALSSQRDSTIRSHDAAHWFSCYLHQAIETQGVRKFVFPTLPHEIWVFSTNLAYSSLECPEPKQAMKVLFKAREGGQDVETLRAGNLLIETLTLSPSLEELFYSVLQQENAKLPESLQNLMGWQVAVLPVLYSSDSNQV</sequence>
<dbReference type="Pfam" id="PF10259">
    <property type="entry name" value="Rogdi_lz"/>
    <property type="match status" value="1"/>
</dbReference>
<dbReference type="InterPro" id="IPR019193">
    <property type="entry name" value="UBQ-conj_enz_E2-bd_prot"/>
</dbReference>
<comment type="caution">
    <text evidence="1">The sequence shown here is derived from an EMBL/GenBank/DDBJ whole genome shotgun (WGS) entry which is preliminary data.</text>
</comment>
<dbReference type="PANTHER" id="PTHR13618:SF1">
    <property type="entry name" value="PROTEIN ROGDI HOMOLOG"/>
    <property type="match status" value="1"/>
</dbReference>
<evidence type="ECO:0000313" key="1">
    <source>
        <dbReference type="EMBL" id="KAG9986739.1"/>
    </source>
</evidence>
<dbReference type="Pfam" id="PF09814">
    <property type="entry name" value="HECT_2"/>
    <property type="match status" value="1"/>
</dbReference>
<keyword evidence="2" id="KW-1185">Reference proteome</keyword>
<dbReference type="GO" id="GO:0043291">
    <property type="term" value="C:RAVE complex"/>
    <property type="evidence" value="ECO:0007669"/>
    <property type="project" value="TreeGrafter"/>
</dbReference>
<accession>A0A9P8G155</accession>
<name>A0A9P8G155_AURME</name>
<feature type="non-terminal residue" evidence="1">
    <location>
        <position position="1"/>
    </location>
</feature>
<reference evidence="1" key="1">
    <citation type="journal article" date="2021" name="J Fungi (Basel)">
        <title>Virulence traits and population genomics of the black yeast Aureobasidium melanogenum.</title>
        <authorList>
            <person name="Cernosa A."/>
            <person name="Sun X."/>
            <person name="Gostincar C."/>
            <person name="Fang C."/>
            <person name="Gunde-Cimerman N."/>
            <person name="Song Z."/>
        </authorList>
    </citation>
    <scope>NUCLEOTIDE SEQUENCE</scope>
    <source>
        <strain evidence="1">EXF-9298</strain>
    </source>
</reference>
<gene>
    <name evidence="1" type="ORF">KCU98_g3822</name>
</gene>
<protein>
    <recommendedName>
        <fullName evidence="3">Ubiquitin-conjugating enzyme E2C-binding protein</fullName>
    </recommendedName>
</protein>